<dbReference type="RefSeq" id="WP_014856539.1">
    <property type="nucleotide sequence ID" value="NC_018178.1"/>
</dbReference>
<dbReference type="GO" id="GO:0097347">
    <property type="term" value="C:TAM protein secretion complex"/>
    <property type="evidence" value="ECO:0007669"/>
    <property type="project" value="TreeGrafter"/>
</dbReference>
<evidence type="ECO:0008006" key="8">
    <source>
        <dbReference type="Google" id="ProtNLM"/>
    </source>
</evidence>
<evidence type="ECO:0000313" key="7">
    <source>
        <dbReference type="Proteomes" id="UP000009011"/>
    </source>
</evidence>
<feature type="transmembrane region" description="Helical" evidence="5">
    <location>
        <begin position="12"/>
        <end position="37"/>
    </location>
</feature>
<dbReference type="PANTHER" id="PTHR36985">
    <property type="entry name" value="TRANSLOCATION AND ASSEMBLY MODULE SUBUNIT TAMB"/>
    <property type="match status" value="1"/>
</dbReference>
<accession>I6YX04</accession>
<organism evidence="6 7">
    <name type="scientific">Melioribacter roseus (strain DSM 23840 / JCM 17771 / VKM B-2668 / P3M-2)</name>
    <dbReference type="NCBI Taxonomy" id="1191523"/>
    <lineage>
        <taxon>Bacteria</taxon>
        <taxon>Pseudomonadati</taxon>
        <taxon>Ignavibacteriota</taxon>
        <taxon>Ignavibacteria</taxon>
        <taxon>Ignavibacteriales</taxon>
        <taxon>Melioribacteraceae</taxon>
        <taxon>Melioribacter</taxon>
    </lineage>
</organism>
<gene>
    <name evidence="6" type="ordered locus">MROS_1874</name>
</gene>
<dbReference type="Proteomes" id="UP000009011">
    <property type="component" value="Chromosome"/>
</dbReference>
<proteinExistence type="predicted"/>
<dbReference type="PANTHER" id="PTHR36985:SF1">
    <property type="entry name" value="TRANSLOCATION AND ASSEMBLY MODULE SUBUNIT TAMB"/>
    <property type="match status" value="1"/>
</dbReference>
<evidence type="ECO:0000256" key="5">
    <source>
        <dbReference type="SAM" id="Phobius"/>
    </source>
</evidence>
<evidence type="ECO:0000256" key="4">
    <source>
        <dbReference type="ARBA" id="ARBA00023136"/>
    </source>
</evidence>
<dbReference type="EMBL" id="CP003557">
    <property type="protein sequence ID" value="AFN75107.1"/>
    <property type="molecule type" value="Genomic_DNA"/>
</dbReference>
<dbReference type="GO" id="GO:0009306">
    <property type="term" value="P:protein secretion"/>
    <property type="evidence" value="ECO:0007669"/>
    <property type="project" value="TreeGrafter"/>
</dbReference>
<dbReference type="PATRIC" id="fig|1191523.3.peg.1985"/>
<dbReference type="GO" id="GO:0005886">
    <property type="term" value="C:plasma membrane"/>
    <property type="evidence" value="ECO:0007669"/>
    <property type="project" value="TreeGrafter"/>
</dbReference>
<evidence type="ECO:0000256" key="3">
    <source>
        <dbReference type="ARBA" id="ARBA00022989"/>
    </source>
</evidence>
<evidence type="ECO:0000313" key="6">
    <source>
        <dbReference type="EMBL" id="AFN75107.1"/>
    </source>
</evidence>
<dbReference type="HOGENOM" id="CLU_248933_0_0_10"/>
<evidence type="ECO:0000256" key="1">
    <source>
        <dbReference type="ARBA" id="ARBA00004167"/>
    </source>
</evidence>
<keyword evidence="3 5" id="KW-1133">Transmembrane helix</keyword>
<dbReference type="STRING" id="1191523.MROS_1874"/>
<dbReference type="KEGG" id="mro:MROS_1874"/>
<name>I6YX04_MELRP</name>
<dbReference type="OrthoDB" id="1109098at2"/>
<evidence type="ECO:0000256" key="2">
    <source>
        <dbReference type="ARBA" id="ARBA00022692"/>
    </source>
</evidence>
<protein>
    <recommendedName>
        <fullName evidence="8">AsmA domain-containing protein</fullName>
    </recommendedName>
</protein>
<sequence length="1495" mass="169099">MPAEKNKSKKSLFRRIVNFFIAAALLIVGLIVLFIGFSQTRTFRDYLKDNLIDIVNSNTDAKLSIENIEGTILTSLFINKPLLTVDKDTLLYADKLIIKTSPLQLLLKRIYIREAELNNASVNLLQNETGAWNYSALFKPKEKEDATSSEFTFKIIAPKISLVNFNFRMQRYDRRGSISVYKKFNADDLRIANMNLEAEAFLSPSEKAYMLNVKSMSLTSNFNNFSIKNLSGIFEATSKYASVTNFNLVTERSDIAISARLDSLNIFGDINLENFKSYPVELKADIKAFDFDDLSSFIKSTEILKGRPSLALDAKGEFGNIRIDKLSLNYSDTDLNLSGYLRNLHRPSELYIDANIKNSSIVYENVLRLLPSLKLPRFNKLRLTNLNVDYHGYPANFKAKLAAETGRGQGLELDCALNLSKSPVQYNINFIVKNLNLQPVINMPTRINGKGAIAGSSFSLKELNTMLKLEGSDSYINNVPVSDFKISSTASNGEIELDATASGAAARLDIKGNLTFLQDYVPRYFLVGRLNNLDLSQFNNDENYKSDLNFYFRADGMNFNPDSITGTFSFGIDSSSINNKFIDYANLDLKLVNRKDYRAININSDLLDFNIEGNFSLNDAIELVNYQTNTIIRIFREKIENVNPINIVYEEEVTDSVEIELPDVIKKNIEFDFNFTFKNFEIVAALIGKENLDISGTGYGAVKNNSPNFSINTSMNLDYIILLDKESTIYLSDVEADVNFIRNNYYNSFDKLFGIASFSSKRFYSGTNVKNITTDLVFNQSKLFYNLSADIEDYASAHAEGYLTTSPTTKYFNIDNLMIRYKDIEWKNKDTIRAVYDDKNFRFENLNLWSDTTYLAASGYIDNERNQNISIELNKLSGKIMSAYFLGGEDPLLNINCSLYADIRGNLNSPLIDSKIDLKSIYYSGYNLGKMEGKLNYGNKIISADLIFTDSTYNYNKPAMTINGTIPYDLAFTKVDERVPADKEMKINIYSDNFNLKTLGKIFPGIENQDGLLLSDIKLRGSIDNPRYYGNLSVNDGSFKFMANNINYSFGLRFRLEDQKIEIDTLYISNAGGVKDGGTINGKGTMLMQGFSLKDLSVNARGKLAVLNENSKTVSPQMYGNLTIETDPEWLLTWRDDRIFIRGNVLVNNANLYYTLGEETGRTQNNDYRIVFLVDSSKIDKELLKFQEVLEQEKKLRKDLMSGRKSSIDVDYSLGIRVSDRAQMVFILSQIANQRLIVETRGDMTYESISGNTRAQGVFELLNGSKLEFFKTFDAEGIIRFESSISEPYLDITATYINDYIPPSDPDATPEEVAIKIFIKGPISAIGKNLVNNPESIAIYVGKKNIQNNVRETKYDYSDAFSFILFGKFKNDLTAQDRAETAGILSDFQSTATSFLGSLLTNFVNSAVGDLVNNIQISRTGDQTKFRFSGKIQNLRYSFGGTTEIFQNINKANIKIEYPFNPSFLIRLERKDPIIQTPGLDEKVNELALKYKFEF</sequence>
<keyword evidence="2 5" id="KW-0812">Transmembrane</keyword>
<reference evidence="6 7" key="1">
    <citation type="journal article" date="2013" name="PLoS ONE">
        <title>Genomic analysis of Melioribacter roseus, facultatively anaerobic organotrophic bacterium representing a novel deep lineage within Bacteriodetes/Chlorobi group.</title>
        <authorList>
            <person name="Kadnikov V.V."/>
            <person name="Mardanov A.V."/>
            <person name="Podosokorskaya O.A."/>
            <person name="Gavrilov S.N."/>
            <person name="Kublanov I.V."/>
            <person name="Beletsky A.V."/>
            <person name="Bonch-Osmolovskaya E.A."/>
            <person name="Ravin N.V."/>
        </authorList>
    </citation>
    <scope>NUCLEOTIDE SEQUENCE [LARGE SCALE GENOMIC DNA]</scope>
    <source>
        <strain evidence="7">JCM 17771 / P3M-2</strain>
    </source>
</reference>
<comment type="subcellular location">
    <subcellularLocation>
        <location evidence="1">Membrane</location>
        <topology evidence="1">Single-pass membrane protein</topology>
    </subcellularLocation>
</comment>
<dbReference type="eggNOG" id="COG2911">
    <property type="taxonomic scope" value="Bacteria"/>
</dbReference>
<keyword evidence="4 5" id="KW-0472">Membrane</keyword>
<keyword evidence="7" id="KW-1185">Reference proteome</keyword>